<accession>A0AAV8WPY0</accession>
<comment type="caution">
    <text evidence="1">The sequence shown here is derived from an EMBL/GenBank/DDBJ whole genome shotgun (WGS) entry which is preliminary data.</text>
</comment>
<dbReference type="Proteomes" id="UP001162156">
    <property type="component" value="Unassembled WGS sequence"/>
</dbReference>
<reference evidence="1" key="1">
    <citation type="journal article" date="2023" name="Insect Mol. Biol.">
        <title>Genome sequencing provides insights into the evolution of gene families encoding plant cell wall-degrading enzymes in longhorned beetles.</title>
        <authorList>
            <person name="Shin N.R."/>
            <person name="Okamura Y."/>
            <person name="Kirsch R."/>
            <person name="Pauchet Y."/>
        </authorList>
    </citation>
    <scope>NUCLEOTIDE SEQUENCE</scope>
    <source>
        <strain evidence="1">RBIC_L_NR</strain>
    </source>
</reference>
<sequence length="71" mass="8453">MTSLPVSQWKNYGYGGQEDKVLKIYRSIKQFFIFSKYEVNLFESYINEIVNKADIGYFNECTVDRTPLRKK</sequence>
<organism evidence="1 2">
    <name type="scientific">Rhamnusium bicolor</name>
    <dbReference type="NCBI Taxonomy" id="1586634"/>
    <lineage>
        <taxon>Eukaryota</taxon>
        <taxon>Metazoa</taxon>
        <taxon>Ecdysozoa</taxon>
        <taxon>Arthropoda</taxon>
        <taxon>Hexapoda</taxon>
        <taxon>Insecta</taxon>
        <taxon>Pterygota</taxon>
        <taxon>Neoptera</taxon>
        <taxon>Endopterygota</taxon>
        <taxon>Coleoptera</taxon>
        <taxon>Polyphaga</taxon>
        <taxon>Cucujiformia</taxon>
        <taxon>Chrysomeloidea</taxon>
        <taxon>Cerambycidae</taxon>
        <taxon>Lepturinae</taxon>
        <taxon>Rhagiini</taxon>
        <taxon>Rhamnusium</taxon>
    </lineage>
</organism>
<evidence type="ECO:0000313" key="2">
    <source>
        <dbReference type="Proteomes" id="UP001162156"/>
    </source>
</evidence>
<keyword evidence="2" id="KW-1185">Reference proteome</keyword>
<dbReference type="AlphaFoldDB" id="A0AAV8WPY0"/>
<proteinExistence type="predicted"/>
<name>A0AAV8WPY0_9CUCU</name>
<dbReference type="EMBL" id="JANEYF010005386">
    <property type="protein sequence ID" value="KAJ8928350.1"/>
    <property type="molecule type" value="Genomic_DNA"/>
</dbReference>
<gene>
    <name evidence="1" type="ORF">NQ314_019080</name>
</gene>
<protein>
    <submittedName>
        <fullName evidence="1">Uncharacterized protein</fullName>
    </submittedName>
</protein>
<evidence type="ECO:0000313" key="1">
    <source>
        <dbReference type="EMBL" id="KAJ8928350.1"/>
    </source>
</evidence>